<organism evidence="1 2">
    <name type="scientific">candidate division KSB3 bacterium</name>
    <dbReference type="NCBI Taxonomy" id="2044937"/>
    <lineage>
        <taxon>Bacteria</taxon>
        <taxon>candidate division KSB3</taxon>
    </lineage>
</organism>
<dbReference type="EMBL" id="PDPS01000021">
    <property type="protein sequence ID" value="PID58799.1"/>
    <property type="molecule type" value="Genomic_DNA"/>
</dbReference>
<dbReference type="AlphaFoldDB" id="A0A2G6E9P6"/>
<protein>
    <submittedName>
        <fullName evidence="1">Uncharacterized protein</fullName>
    </submittedName>
</protein>
<evidence type="ECO:0000313" key="2">
    <source>
        <dbReference type="Proteomes" id="UP000229740"/>
    </source>
</evidence>
<reference evidence="1 2" key="1">
    <citation type="submission" date="2017-10" db="EMBL/GenBank/DDBJ databases">
        <title>Novel microbial diversity and functional potential in the marine mammal oral microbiome.</title>
        <authorList>
            <person name="Dudek N.K."/>
            <person name="Sun C.L."/>
            <person name="Burstein D."/>
            <person name="Kantor R.S."/>
            <person name="Aliaga Goltsman D.S."/>
            <person name="Bik E.M."/>
            <person name="Thomas B.C."/>
            <person name="Banfield J.F."/>
            <person name="Relman D.A."/>
        </authorList>
    </citation>
    <scope>NUCLEOTIDE SEQUENCE [LARGE SCALE GENOMIC DNA]</scope>
    <source>
        <strain evidence="1">DOLZORAL124_49_17</strain>
    </source>
</reference>
<evidence type="ECO:0000313" key="1">
    <source>
        <dbReference type="EMBL" id="PID58799.1"/>
    </source>
</evidence>
<name>A0A2G6E9P6_9BACT</name>
<accession>A0A2G6E9P6</accession>
<comment type="caution">
    <text evidence="1">The sequence shown here is derived from an EMBL/GenBank/DDBJ whole genome shotgun (WGS) entry which is preliminary data.</text>
</comment>
<gene>
    <name evidence="1" type="ORF">CSB45_02020</name>
</gene>
<proteinExistence type="predicted"/>
<dbReference type="Proteomes" id="UP000229740">
    <property type="component" value="Unassembled WGS sequence"/>
</dbReference>
<sequence>MKYFKFWIKEAYKIKINGATKHINILAGSNISKEDARDHAKKQALTIEQRISSNKRKKDYEVPIKEHVEEIIDDNNIITICRYGAKILNTTDYTILDLDDYAFDFFDIFKAVRKMPKKDRIVFKFLERLKKYPEIGNDFRIYETAKGIRVIGKNYVNPAIKSYQSLMRKFAVDWYYIIMSKKQNCYRARITPKPYRMRIKTIKIRSPLDCETKEYCDWVKNYELSAQKYCVVKHIKSIGRDFSSEPIIRLHDSICKASQVYKLA</sequence>